<dbReference type="GO" id="GO:0015344">
    <property type="term" value="F:siderophore uptake transmembrane transporter activity"/>
    <property type="evidence" value="ECO:0007669"/>
    <property type="project" value="TreeGrafter"/>
</dbReference>
<keyword evidence="5" id="KW-0472">Membrane</keyword>
<evidence type="ECO:0000313" key="10">
    <source>
        <dbReference type="Proteomes" id="UP001244443"/>
    </source>
</evidence>
<dbReference type="Gene3D" id="2.60.40.1120">
    <property type="entry name" value="Carboxypeptidase-like, regulatory domain"/>
    <property type="match status" value="1"/>
</dbReference>
<keyword evidence="4" id="KW-0812">Transmembrane</keyword>
<dbReference type="Pfam" id="PF13620">
    <property type="entry name" value="CarboxypepD_reg"/>
    <property type="match status" value="1"/>
</dbReference>
<evidence type="ECO:0000256" key="1">
    <source>
        <dbReference type="ARBA" id="ARBA00004571"/>
    </source>
</evidence>
<evidence type="ECO:0000256" key="6">
    <source>
        <dbReference type="ARBA" id="ARBA00023237"/>
    </source>
</evidence>
<feature type="chain" id="PRO_5041208081" evidence="7">
    <location>
        <begin position="25"/>
        <end position="1108"/>
    </location>
</feature>
<dbReference type="Proteomes" id="UP001244443">
    <property type="component" value="Chromosome"/>
</dbReference>
<keyword evidence="10" id="KW-1185">Reference proteome</keyword>
<dbReference type="InterPro" id="IPR057601">
    <property type="entry name" value="Oar-like_b-barrel"/>
</dbReference>
<dbReference type="SUPFAM" id="SSF49464">
    <property type="entry name" value="Carboxypeptidase regulatory domain-like"/>
    <property type="match status" value="1"/>
</dbReference>
<dbReference type="InterPro" id="IPR039426">
    <property type="entry name" value="TonB-dep_rcpt-like"/>
</dbReference>
<dbReference type="PANTHER" id="PTHR30069">
    <property type="entry name" value="TONB-DEPENDENT OUTER MEMBRANE RECEPTOR"/>
    <property type="match status" value="1"/>
</dbReference>
<dbReference type="InterPro" id="IPR036942">
    <property type="entry name" value="Beta-barrel_TonB_sf"/>
</dbReference>
<dbReference type="PANTHER" id="PTHR30069:SF46">
    <property type="entry name" value="OAR PROTEIN"/>
    <property type="match status" value="1"/>
</dbReference>
<protein>
    <submittedName>
        <fullName evidence="9">Carboxypeptidase regulatory-like domain-containing protein</fullName>
    </submittedName>
</protein>
<sequence>MKKILQSLCVVTLLLALAVGSAFAQGVTTSAITGVIKDDKGEELPGATVQAIHTPSGTTYGAVSNVSGRFRMLNMRVGGPYTLKVSFIGFQEYELQNIDLDLGQTLNLNIAMTTSVEELSEILVEAQRGQVIDGDRTGASTNLSNERIASMPTINRSINDFTRLNPQSNGTSFGGADNRYNNYTIDGNLYNNNFGLGSSQFAGGNPISIDAIEEVQVNIAPYDVTQSGFTGASVNAVTKSGTNSIQATAYTLFRNQNTQGTTLNGGQDVPFSESSTQIHGVTLGLPIIKDKLFFFGSFEFEDNAIPGDTRRAARPEQGLLPDLELGIARMTADQAEFVQEQMQEIYGYETGAYENYPFEDVATRLNFRLDYNLNQSNKIMVRYNNFQQRRDVGINGNSIRGLPASERFRNTSRFGNEALTFRNGNYGSEEDVQSIVGEWTSNIGNNMANKLNIGYTSAISQRFIPGDQNFPMSEILEYDGSTPLYFASLGTELFTRGNLLDNKTFNITNNFNYFMGDHTFTAGVNFEYMTFDNAFNPTWDSWYRWNSYDDFVAAVIDRDPSVRPAGFAIGFTYDAENPNVLPTDRTQFGQVGIYVQDEYQATNDLKVTAGLRVELPFYPIDAPRNPRVEALGISVENPRNPGEFIEPRVDNFPSINPVFSPRLGFNWDTFGDKTLQVRGGTGIFTGRPIFVHLSNQINGNGVTRGFIGLLEDDWGQDGNPTWEGFQADINYYRPDPSVQEPTVSSSLSITDPNFQLPQTWRSNLAADYVYNGFVFTVEGIFSKDYNTPFSANLSSVPTGESVNIGGNAYPTYDQVALGGEINELYYLTNIDDRTYAALTLGVQKDWGKGIFTSFNYTRSQSRDFGLGGGSQAASLWPADVQQGRNNPEEGFSRNDQPNRVVGLIAFNTKGLNESNNTSFNLYYSAGEQGRYSYTYSGNITGEGGGSSLMYIPESLEDAQLIDRIAGGSIVQTAEQQWNILNNYIENDPYLSENRGTVSERNGAVLPWLHRLDLSVVQTINLTKDPSEHRLEFRADILNVLNMMNDSWGVSRQTVQRNLMNFEGTDANGNAQFTINTIQGESTYPTDVTIPNFDLGQTWSAQFGVKYIF</sequence>
<keyword evidence="3" id="KW-1134">Transmembrane beta strand</keyword>
<dbReference type="GO" id="GO:0044718">
    <property type="term" value="P:siderophore transmembrane transport"/>
    <property type="evidence" value="ECO:0007669"/>
    <property type="project" value="TreeGrafter"/>
</dbReference>
<proteinExistence type="predicted"/>
<evidence type="ECO:0000313" key="9">
    <source>
        <dbReference type="EMBL" id="WMN07593.1"/>
    </source>
</evidence>
<dbReference type="GO" id="GO:0009279">
    <property type="term" value="C:cell outer membrane"/>
    <property type="evidence" value="ECO:0007669"/>
    <property type="project" value="UniProtKB-SubCell"/>
</dbReference>
<feature type="domain" description="TonB-dependent transporter Oar-like beta-barrel" evidence="8">
    <location>
        <begin position="237"/>
        <end position="300"/>
    </location>
</feature>
<dbReference type="EMBL" id="CP129970">
    <property type="protein sequence ID" value="WMN07593.1"/>
    <property type="molecule type" value="Genomic_DNA"/>
</dbReference>
<keyword evidence="2" id="KW-0813">Transport</keyword>
<feature type="domain" description="TonB-dependent transporter Oar-like beta-barrel" evidence="8">
    <location>
        <begin position="361"/>
        <end position="1044"/>
    </location>
</feature>
<gene>
    <name evidence="9" type="ORF">QYS48_29265</name>
</gene>
<dbReference type="RefSeq" id="WP_308357768.1">
    <property type="nucleotide sequence ID" value="NZ_CP129970.2"/>
</dbReference>
<evidence type="ECO:0000259" key="8">
    <source>
        <dbReference type="Pfam" id="PF25183"/>
    </source>
</evidence>
<organism evidence="9 10">
    <name type="scientific">Marivirga arenosa</name>
    <dbReference type="NCBI Taxonomy" id="3059076"/>
    <lineage>
        <taxon>Bacteria</taxon>
        <taxon>Pseudomonadati</taxon>
        <taxon>Bacteroidota</taxon>
        <taxon>Cytophagia</taxon>
        <taxon>Cytophagales</taxon>
        <taxon>Marivirgaceae</taxon>
        <taxon>Marivirga</taxon>
    </lineage>
</organism>
<name>A0AA51N7N3_9BACT</name>
<dbReference type="InterPro" id="IPR008969">
    <property type="entry name" value="CarboxyPept-like_regulatory"/>
</dbReference>
<comment type="subcellular location">
    <subcellularLocation>
        <location evidence="1">Cell outer membrane</location>
        <topology evidence="1">Multi-pass membrane protein</topology>
    </subcellularLocation>
</comment>
<dbReference type="AlphaFoldDB" id="A0AA51N7N3"/>
<dbReference type="Pfam" id="PF25183">
    <property type="entry name" value="OMP_b-brl_4"/>
    <property type="match status" value="2"/>
</dbReference>
<evidence type="ECO:0000256" key="4">
    <source>
        <dbReference type="ARBA" id="ARBA00022692"/>
    </source>
</evidence>
<evidence type="ECO:0000256" key="3">
    <source>
        <dbReference type="ARBA" id="ARBA00022452"/>
    </source>
</evidence>
<dbReference type="Gene3D" id="2.40.170.20">
    <property type="entry name" value="TonB-dependent receptor, beta-barrel domain"/>
    <property type="match status" value="1"/>
</dbReference>
<feature type="signal peptide" evidence="7">
    <location>
        <begin position="1"/>
        <end position="24"/>
    </location>
</feature>
<keyword evidence="6" id="KW-0998">Cell outer membrane</keyword>
<evidence type="ECO:0000256" key="5">
    <source>
        <dbReference type="ARBA" id="ARBA00023136"/>
    </source>
</evidence>
<dbReference type="SUPFAM" id="SSF56935">
    <property type="entry name" value="Porins"/>
    <property type="match status" value="1"/>
</dbReference>
<keyword evidence="7" id="KW-0732">Signal</keyword>
<evidence type="ECO:0000256" key="7">
    <source>
        <dbReference type="SAM" id="SignalP"/>
    </source>
</evidence>
<accession>A0AA51N7N3</accession>
<reference evidence="9" key="1">
    <citation type="submission" date="2023-08" db="EMBL/GenBank/DDBJ databases">
        <title>Comparative genomics and taxonomic characterization of three novel marine species of genus Marivirga.</title>
        <authorList>
            <person name="Muhammad N."/>
            <person name="Kim S.-G."/>
        </authorList>
    </citation>
    <scope>NUCLEOTIDE SEQUENCE [LARGE SCALE GENOMIC DNA]</scope>
    <source>
        <strain evidence="9">ABR2-2</strain>
    </source>
</reference>
<evidence type="ECO:0000256" key="2">
    <source>
        <dbReference type="ARBA" id="ARBA00022448"/>
    </source>
</evidence>